<proteinExistence type="predicted"/>
<keyword evidence="3" id="KW-1185">Reference proteome</keyword>
<name>A0A918RWR9_9ACTN</name>
<evidence type="ECO:0000313" key="3">
    <source>
        <dbReference type="Proteomes" id="UP000623010"/>
    </source>
</evidence>
<comment type="caution">
    <text evidence="2">The sequence shown here is derived from an EMBL/GenBank/DDBJ whole genome shotgun (WGS) entry which is preliminary data.</text>
</comment>
<reference evidence="2" key="1">
    <citation type="journal article" date="2014" name="Int. J. Syst. Evol. Microbiol.">
        <title>Complete genome sequence of Corynebacterium casei LMG S-19264T (=DSM 44701T), isolated from a smear-ripened cheese.</title>
        <authorList>
            <consortium name="US DOE Joint Genome Institute (JGI-PGF)"/>
            <person name="Walter F."/>
            <person name="Albersmeier A."/>
            <person name="Kalinowski J."/>
            <person name="Ruckert C."/>
        </authorList>
    </citation>
    <scope>NUCLEOTIDE SEQUENCE</scope>
    <source>
        <strain evidence="2">JCM 5016</strain>
    </source>
</reference>
<dbReference type="RefSeq" id="WP_190060730.1">
    <property type="nucleotide sequence ID" value="NZ_BMWH01000037.1"/>
</dbReference>
<evidence type="ECO:0000256" key="1">
    <source>
        <dbReference type="SAM" id="MobiDB-lite"/>
    </source>
</evidence>
<dbReference type="Proteomes" id="UP000623010">
    <property type="component" value="Unassembled WGS sequence"/>
</dbReference>
<dbReference type="EMBL" id="BMWH01000037">
    <property type="protein sequence ID" value="GHA13946.1"/>
    <property type="molecule type" value="Genomic_DNA"/>
</dbReference>
<accession>A0A918RWR9</accession>
<sequence length="138" mass="15309">MSFDELWGQARSNAVARQHSNMRLNQLPADVGGSAPGKKLVADSGFLMNRATKADTVRDDFVKVDDSATKETSQVGASLKGFKSGPAFSTFLTRWREQVKYVENLLKNDIAGTLRSSANEYAAREEKEKSRHSKEKLK</sequence>
<feature type="region of interest" description="Disordered" evidence="1">
    <location>
        <begin position="116"/>
        <end position="138"/>
    </location>
</feature>
<dbReference type="AlphaFoldDB" id="A0A918RWR9"/>
<organism evidence="2 3">
    <name type="scientific">Streptomyces echinoruber</name>
    <dbReference type="NCBI Taxonomy" id="68898"/>
    <lineage>
        <taxon>Bacteria</taxon>
        <taxon>Bacillati</taxon>
        <taxon>Actinomycetota</taxon>
        <taxon>Actinomycetes</taxon>
        <taxon>Kitasatosporales</taxon>
        <taxon>Streptomycetaceae</taxon>
        <taxon>Streptomyces</taxon>
    </lineage>
</organism>
<reference evidence="2" key="2">
    <citation type="submission" date="2020-09" db="EMBL/GenBank/DDBJ databases">
        <authorList>
            <person name="Sun Q."/>
            <person name="Ohkuma M."/>
        </authorList>
    </citation>
    <scope>NUCLEOTIDE SEQUENCE</scope>
    <source>
        <strain evidence="2">JCM 5016</strain>
    </source>
</reference>
<protein>
    <submittedName>
        <fullName evidence="2">Uncharacterized protein</fullName>
    </submittedName>
</protein>
<gene>
    <name evidence="2" type="ORF">GCM10010389_60940</name>
</gene>
<evidence type="ECO:0000313" key="2">
    <source>
        <dbReference type="EMBL" id="GHA13946.1"/>
    </source>
</evidence>